<evidence type="ECO:0000256" key="1">
    <source>
        <dbReference type="SAM" id="MobiDB-lite"/>
    </source>
</evidence>
<sequence length="1584" mass="159335">MSSKKHAARHRKLAGRHRKRAGGSGKRAARNGILAAAVGLGLAVSVGNGMAAASTDGGSDSGSSSASNSGSNSGHSSNSTRGPKNAGPARTRSAAKQPTSSDSNGGSSVTVRSSTTGRTPSADSTVLATTTTTAEPESSTTTTTATDTVTTPATSTTATVTTPATSTTAVVDTATAAPAGDTPSAAATPTPILVRKSTTARAAVAPSAAAYSMSGDLTAVQDGAGPITTPAQYDIQTTLDAWAAQLDALLAAPLTPVNGWLKFPVTFLNQFFKPSIVVTRFSYGLNGLATLIDQFVPPFKMVDGAPSIITEASVTAAVLAGAIVLFNTSQTVDIPHWIDEAISLAGALQDIAANPVVNGLTANDLDGVVAAARGAFLSPKTVLDMDITLGKAPNPVSLAMYVVVVAIFRRFADVATDHQPVVTDMQQTSQHLPGASGTTVSGYVQFYDADGDPITSYGFTEPNDSRFTVTVVDGTNGRMNWTVWDWNPLGPSTPKTLTFTLTVLAQGDGQISVSKPYMPNGNETQKTVTVTVYYNQAIGTMTNTVNSTSGLGVVRGVVSSPANPDNPTTYSLNGASGGSAYTANGGIVKLNSTTGAYTYIPNRSSSATTDSFQLTSTDSFGHTYTTSVTVPVSSASPVTTFNTKTGKVTGGMIVNAADAGLMNYSLGTGPNALRGSVVVNADGTFVYTRSATAGSQPTTDSFTILGTDSSGKTVTVAVVNVNATTGNSAPVGAGLTTDSPVGAPTYNALGGPRDEQHTTGQLNATDADGDPVTFAAGTYTTTQGGSIVVDANGRFTYDKNVFAPFGVHNAYWHTHAVDGDPGDTFTINVSDGFGGVTAVTYSVPIAKLNAPPTVDSGTINNKTTSGLGVVRGNIAGSDGDGDGLTYTMIGATGGSVYSAGGGIVKINSDGSFTYTPKVGVTSDSFQVLVNDGHGGVTTATVNLGGLTTPSPTTNVNTGTPGKVTGQLNVPASESGLYTYSLGTGPSKGAVTVNADGTYSYTRTAGLGHTTTPNDSFTIVATEVGTGKTVTIATINVTPTVANTAPVGNGVTVGSSSLTRVVGPNDQQDTTGTLKATDADGDAVTWAAGTYSTAQGGTITVNANGTFSYTIKKYAWFGVSDSYWHDHAVTGDPGDTFTINVSDAFGGTTAVTYGIPIEKQNTAPTLSGGVASSNTSGLGVVRGTINGGSDGDGDSLTYTLVGATGGSVYGTGGGIITMSGTSFTYIPKSGVTSDTFQVQVSDNHGGVTTATVTLNGLTTPSPQTNTNGVAGVTTGSLNVPAGDTGLGLTYSLGSGPTKGSVVVNANGTYTYTRTAGLGHSTTTDDSFTIKATDATGKSVIIATINVAPSESNNAPTVTVNGSSGTVTLAGPGSKTNPNAAGVQTVTGMTFAASDPDSDALLINNKFDGTGTTFALASGGTITTANGGTVTVNSNGTMSYSISQTAAYFNAAAKMGASAAQKTDWFNLTVTDGYGGTSTVKVVVPIYAENQDPVTSANKVGNSWTFIKATDPDGPTISTTKLSSAPTDANPGSGYIISGGGSFSSGTLAGGTATYTKLSSFTITVYDGYWRTSNGVVTSTPGQKQV</sequence>
<evidence type="ECO:0008006" key="4">
    <source>
        <dbReference type="Google" id="ProtNLM"/>
    </source>
</evidence>
<name>A0AAD1MCT8_9MYCO</name>
<evidence type="ECO:0000313" key="3">
    <source>
        <dbReference type="Proteomes" id="UP000467327"/>
    </source>
</evidence>
<feature type="region of interest" description="Disordered" evidence="1">
    <location>
        <begin position="49"/>
        <end position="164"/>
    </location>
</feature>
<protein>
    <recommendedName>
        <fullName evidence="4">Outer membrane adhesin-like protein</fullName>
    </recommendedName>
</protein>
<gene>
    <name evidence="2" type="ORF">MAIC_23820</name>
</gene>
<feature type="compositionally biased region" description="Basic residues" evidence="1">
    <location>
        <begin position="1"/>
        <end position="21"/>
    </location>
</feature>
<feature type="compositionally biased region" description="Polar residues" evidence="1">
    <location>
        <begin position="94"/>
        <end position="104"/>
    </location>
</feature>
<reference evidence="2 3" key="1">
    <citation type="journal article" date="2019" name="Emerg. Microbes Infect.">
        <title>Comprehensive subspecies identification of 175 nontuberculous mycobacteria species based on 7547 genomic profiles.</title>
        <authorList>
            <person name="Matsumoto Y."/>
            <person name="Kinjo T."/>
            <person name="Motooka D."/>
            <person name="Nabeya D."/>
            <person name="Jung N."/>
            <person name="Uechi K."/>
            <person name="Horii T."/>
            <person name="Iida T."/>
            <person name="Fujita J."/>
            <person name="Nakamura S."/>
        </authorList>
    </citation>
    <scope>NUCLEOTIDE SEQUENCE [LARGE SCALE GENOMIC DNA]</scope>
    <source>
        <strain evidence="2 3">JCM 6376</strain>
    </source>
</reference>
<organism evidence="2 3">
    <name type="scientific">Mycolicibacterium aichiense</name>
    <dbReference type="NCBI Taxonomy" id="1799"/>
    <lineage>
        <taxon>Bacteria</taxon>
        <taxon>Bacillati</taxon>
        <taxon>Actinomycetota</taxon>
        <taxon>Actinomycetes</taxon>
        <taxon>Mycobacteriales</taxon>
        <taxon>Mycobacteriaceae</taxon>
        <taxon>Mycolicibacterium</taxon>
    </lineage>
</organism>
<feature type="region of interest" description="Disordered" evidence="1">
    <location>
        <begin position="1"/>
        <end position="30"/>
    </location>
</feature>
<dbReference type="Pfam" id="PF17963">
    <property type="entry name" value="Big_9"/>
    <property type="match status" value="4"/>
</dbReference>
<dbReference type="EMBL" id="AP022561">
    <property type="protein sequence ID" value="BBX07579.1"/>
    <property type="molecule type" value="Genomic_DNA"/>
</dbReference>
<evidence type="ECO:0000313" key="2">
    <source>
        <dbReference type="EMBL" id="BBX07579.1"/>
    </source>
</evidence>
<feature type="compositionally biased region" description="Low complexity" evidence="1">
    <location>
        <begin position="105"/>
        <end position="164"/>
    </location>
</feature>
<keyword evidence="3" id="KW-1185">Reference proteome</keyword>
<accession>A0AAD1MCT8</accession>
<dbReference type="InterPro" id="IPR010221">
    <property type="entry name" value="VCBS_dom"/>
</dbReference>
<dbReference type="Proteomes" id="UP000467327">
    <property type="component" value="Chromosome"/>
</dbReference>
<dbReference type="KEGG" id="maic:MAIC_23820"/>
<dbReference type="RefSeq" id="WP_147292021.1">
    <property type="nucleotide sequence ID" value="NZ_AP022561.1"/>
</dbReference>
<dbReference type="NCBIfam" id="TIGR01965">
    <property type="entry name" value="VCBS_repeat"/>
    <property type="match status" value="4"/>
</dbReference>
<proteinExistence type="predicted"/>
<feature type="compositionally biased region" description="Low complexity" evidence="1">
    <location>
        <begin position="49"/>
        <end position="80"/>
    </location>
</feature>